<dbReference type="PRINTS" id="PR00081">
    <property type="entry name" value="GDHRDH"/>
</dbReference>
<dbReference type="InterPro" id="IPR002347">
    <property type="entry name" value="SDR_fam"/>
</dbReference>
<dbReference type="EMBL" id="HBUE01255762">
    <property type="protein sequence ID" value="CAG6556352.1"/>
    <property type="molecule type" value="Transcribed_RNA"/>
</dbReference>
<evidence type="ECO:0000256" key="2">
    <source>
        <dbReference type="ARBA" id="ARBA00023002"/>
    </source>
</evidence>
<dbReference type="PANTHER" id="PTHR43115:SF4">
    <property type="entry name" value="DEHYDROGENASE_REDUCTASE SDR FAMILY MEMBER 11"/>
    <property type="match status" value="1"/>
</dbReference>
<organism evidence="4">
    <name type="scientific">Culex pipiens</name>
    <name type="common">House mosquito</name>
    <dbReference type="NCBI Taxonomy" id="7175"/>
    <lineage>
        <taxon>Eukaryota</taxon>
        <taxon>Metazoa</taxon>
        <taxon>Ecdysozoa</taxon>
        <taxon>Arthropoda</taxon>
        <taxon>Hexapoda</taxon>
        <taxon>Insecta</taxon>
        <taxon>Pterygota</taxon>
        <taxon>Neoptera</taxon>
        <taxon>Endopterygota</taxon>
        <taxon>Diptera</taxon>
        <taxon>Nematocera</taxon>
        <taxon>Culicoidea</taxon>
        <taxon>Culicidae</taxon>
        <taxon>Culicinae</taxon>
        <taxon>Culicini</taxon>
        <taxon>Culex</taxon>
        <taxon>Culex</taxon>
    </lineage>
</organism>
<protein>
    <submittedName>
        <fullName evidence="4">Farnesol dehydrogenase</fullName>
    </submittedName>
</protein>
<reference evidence="4" key="1">
    <citation type="submission" date="2021-05" db="EMBL/GenBank/DDBJ databases">
        <authorList>
            <person name="Alioto T."/>
            <person name="Alioto T."/>
            <person name="Gomez Garrido J."/>
        </authorList>
    </citation>
    <scope>NUCLEOTIDE SEQUENCE</scope>
</reference>
<name>A0A8D8D3L2_CULPI</name>
<dbReference type="EMBL" id="HBUE01150778">
    <property type="protein sequence ID" value="CAG6505056.1"/>
    <property type="molecule type" value="Transcribed_RNA"/>
</dbReference>
<dbReference type="GO" id="GO:0016616">
    <property type="term" value="F:oxidoreductase activity, acting on the CH-OH group of donors, NAD or NADP as acceptor"/>
    <property type="evidence" value="ECO:0007669"/>
    <property type="project" value="UniProtKB-ARBA"/>
</dbReference>
<dbReference type="AlphaFoldDB" id="A0A8D8D3L2"/>
<dbReference type="FunFam" id="3.40.50.720:FF:000047">
    <property type="entry name" value="NADP-dependent L-serine/L-allo-threonine dehydrogenase"/>
    <property type="match status" value="1"/>
</dbReference>
<dbReference type="InterPro" id="IPR036291">
    <property type="entry name" value="NAD(P)-bd_dom_sf"/>
</dbReference>
<keyword evidence="2" id="KW-0560">Oxidoreductase</keyword>
<dbReference type="SUPFAM" id="SSF51735">
    <property type="entry name" value="NAD(P)-binding Rossmann-fold domains"/>
    <property type="match status" value="1"/>
</dbReference>
<dbReference type="PANTHER" id="PTHR43115">
    <property type="entry name" value="DEHYDROGENASE/REDUCTASE SDR FAMILY MEMBER 11"/>
    <property type="match status" value="1"/>
</dbReference>
<evidence type="ECO:0000256" key="3">
    <source>
        <dbReference type="RuleBase" id="RU000363"/>
    </source>
</evidence>
<dbReference type="PRINTS" id="PR00080">
    <property type="entry name" value="SDRFAMILY"/>
</dbReference>
<dbReference type="Gene3D" id="3.40.50.720">
    <property type="entry name" value="NAD(P)-binding Rossmann-like Domain"/>
    <property type="match status" value="1"/>
</dbReference>
<evidence type="ECO:0000256" key="1">
    <source>
        <dbReference type="ARBA" id="ARBA00006484"/>
    </source>
</evidence>
<dbReference type="EMBL" id="HBUE01150776">
    <property type="protein sequence ID" value="CAG6505052.1"/>
    <property type="molecule type" value="Transcribed_RNA"/>
</dbReference>
<accession>A0A8D8D3L2</accession>
<sequence length="222" mass="23999">MITVGLARRVERVEALRDNLPAEIAARLYPFRCDVSCEEDILKAFAFVEDKFGGVDVLINNAGTYQCVDLLAEDNSDVLRESLAVNVLAAAFCSREAVKSMKRRSVAGHIILINSIEGHKVPVYPGANLYPAGKHAITAITETMRNELRTAGTKIKVTSVSPGLVKTEMIDVCGTIAYGGEDITSLPMLQPDDIADGILYVLGTPPHVQVHELTIKPVGEPV</sequence>
<dbReference type="EMBL" id="HBUE01255760">
    <property type="protein sequence ID" value="CAG6556348.1"/>
    <property type="molecule type" value="Transcribed_RNA"/>
</dbReference>
<proteinExistence type="inferred from homology"/>
<comment type="similarity">
    <text evidence="1 3">Belongs to the short-chain dehydrogenases/reductases (SDR) family.</text>
</comment>
<dbReference type="Pfam" id="PF00106">
    <property type="entry name" value="adh_short"/>
    <property type="match status" value="1"/>
</dbReference>
<evidence type="ECO:0000313" key="4">
    <source>
        <dbReference type="EMBL" id="CAG6505052.1"/>
    </source>
</evidence>